<proteinExistence type="predicted"/>
<protein>
    <recommendedName>
        <fullName evidence="4">MARVEL domain-containing protein</fullName>
    </recommendedName>
</protein>
<dbReference type="SUPFAM" id="SSF103473">
    <property type="entry name" value="MFS general substrate transporter"/>
    <property type="match status" value="1"/>
</dbReference>
<feature type="transmembrane region" description="Helical" evidence="1">
    <location>
        <begin position="148"/>
        <end position="175"/>
    </location>
</feature>
<reference evidence="2 3" key="1">
    <citation type="journal article" date="2016" name="Nat. Commun.">
        <title>Ectomycorrhizal ecology is imprinted in the genome of the dominant symbiotic fungus Cenococcum geophilum.</title>
        <authorList>
            <consortium name="DOE Joint Genome Institute"/>
            <person name="Peter M."/>
            <person name="Kohler A."/>
            <person name="Ohm R.A."/>
            <person name="Kuo A."/>
            <person name="Krutzmann J."/>
            <person name="Morin E."/>
            <person name="Arend M."/>
            <person name="Barry K.W."/>
            <person name="Binder M."/>
            <person name="Choi C."/>
            <person name="Clum A."/>
            <person name="Copeland A."/>
            <person name="Grisel N."/>
            <person name="Haridas S."/>
            <person name="Kipfer T."/>
            <person name="LaButti K."/>
            <person name="Lindquist E."/>
            <person name="Lipzen A."/>
            <person name="Maire R."/>
            <person name="Meier B."/>
            <person name="Mihaltcheva S."/>
            <person name="Molinier V."/>
            <person name="Murat C."/>
            <person name="Poggeler S."/>
            <person name="Quandt C.A."/>
            <person name="Sperisen C."/>
            <person name="Tritt A."/>
            <person name="Tisserant E."/>
            <person name="Crous P.W."/>
            <person name="Henrissat B."/>
            <person name="Nehls U."/>
            <person name="Egli S."/>
            <person name="Spatafora J.W."/>
            <person name="Grigoriev I.V."/>
            <person name="Martin F.M."/>
        </authorList>
    </citation>
    <scope>NUCLEOTIDE SEQUENCE [LARGE SCALE GENOMIC DNA]</scope>
    <source>
        <strain evidence="2 3">CBS 207.34</strain>
    </source>
</reference>
<feature type="transmembrane region" description="Helical" evidence="1">
    <location>
        <begin position="219"/>
        <end position="242"/>
    </location>
</feature>
<gene>
    <name evidence="2" type="ORF">AOQ84DRAFT_99348</name>
</gene>
<accession>A0A8E2JQ27</accession>
<keyword evidence="1" id="KW-1133">Transmembrane helix</keyword>
<keyword evidence="1" id="KW-0472">Membrane</keyword>
<keyword evidence="1" id="KW-0812">Transmembrane</keyword>
<dbReference type="PANTHER" id="PTHR42069:SF1">
    <property type="entry name" value="MARVEL DOMAIN-CONTAINING PROTEIN"/>
    <property type="match status" value="1"/>
</dbReference>
<dbReference type="PANTHER" id="PTHR42069">
    <property type="entry name" value="HYPHAL ANASTAMOSIS-8 PROTEIN"/>
    <property type="match status" value="1"/>
</dbReference>
<dbReference type="InterPro" id="IPR036259">
    <property type="entry name" value="MFS_trans_sf"/>
</dbReference>
<sequence>MATASYSSIPSSGASSQLKPMILVDAHRGSKRGLYAEDYVDQINEIRLEDEHLKARIRRLRLISRVLALLISIAVFIPIALTLHKFLTTKGVYRDVPQPGGTMKSRTAWANDSKTWPTYTYFAVATVSVLLHFATIISYWFSVQHANAAATVASVFTWAVMIGNLVVWIVAAGLYRGEKDTGEKPKDLWGWTCSAAAQEIQDIFREQVDFNQFCNVQSISWYFGIVQVFAALLTVFIFFLVMRRRETTKVVRRHTTLWESH</sequence>
<evidence type="ECO:0008006" key="4">
    <source>
        <dbReference type="Google" id="ProtNLM"/>
    </source>
</evidence>
<keyword evidence="3" id="KW-1185">Reference proteome</keyword>
<feature type="transmembrane region" description="Helical" evidence="1">
    <location>
        <begin position="62"/>
        <end position="83"/>
    </location>
</feature>
<dbReference type="AlphaFoldDB" id="A0A8E2JQ27"/>
<dbReference type="Proteomes" id="UP000250140">
    <property type="component" value="Unassembled WGS sequence"/>
</dbReference>
<evidence type="ECO:0000256" key="1">
    <source>
        <dbReference type="SAM" id="Phobius"/>
    </source>
</evidence>
<evidence type="ECO:0000313" key="2">
    <source>
        <dbReference type="EMBL" id="OCL05328.1"/>
    </source>
</evidence>
<dbReference type="EMBL" id="KV750317">
    <property type="protein sequence ID" value="OCL05328.1"/>
    <property type="molecule type" value="Genomic_DNA"/>
</dbReference>
<name>A0A8E2JQ27_9PEZI</name>
<feature type="transmembrane region" description="Helical" evidence="1">
    <location>
        <begin position="119"/>
        <end position="141"/>
    </location>
</feature>
<dbReference type="OrthoDB" id="5371583at2759"/>
<evidence type="ECO:0000313" key="3">
    <source>
        <dbReference type="Proteomes" id="UP000250140"/>
    </source>
</evidence>
<organism evidence="2 3">
    <name type="scientific">Glonium stellatum</name>
    <dbReference type="NCBI Taxonomy" id="574774"/>
    <lineage>
        <taxon>Eukaryota</taxon>
        <taxon>Fungi</taxon>
        <taxon>Dikarya</taxon>
        <taxon>Ascomycota</taxon>
        <taxon>Pezizomycotina</taxon>
        <taxon>Dothideomycetes</taxon>
        <taxon>Pleosporomycetidae</taxon>
        <taxon>Gloniales</taxon>
        <taxon>Gloniaceae</taxon>
        <taxon>Glonium</taxon>
    </lineage>
</organism>